<evidence type="ECO:0000313" key="2">
    <source>
        <dbReference type="Proteomes" id="UP000315388"/>
    </source>
</evidence>
<name>A0A502BMP5_9HYPH</name>
<organism evidence="1 2">
    <name type="scientific">Brucella gallinifaecis</name>
    <dbReference type="NCBI Taxonomy" id="215590"/>
    <lineage>
        <taxon>Bacteria</taxon>
        <taxon>Pseudomonadati</taxon>
        <taxon>Pseudomonadota</taxon>
        <taxon>Alphaproteobacteria</taxon>
        <taxon>Hyphomicrobiales</taxon>
        <taxon>Brucellaceae</taxon>
        <taxon>Brucella/Ochrobactrum group</taxon>
        <taxon>Brucella</taxon>
    </lineage>
</organism>
<comment type="caution">
    <text evidence="1">The sequence shown here is derived from an EMBL/GenBank/DDBJ whole genome shotgun (WGS) entry which is preliminary data.</text>
</comment>
<dbReference type="AlphaFoldDB" id="A0A502BMP5"/>
<accession>A0A502BMP5</accession>
<dbReference type="SUPFAM" id="SSF47413">
    <property type="entry name" value="lambda repressor-like DNA-binding domains"/>
    <property type="match status" value="1"/>
</dbReference>
<evidence type="ECO:0000313" key="1">
    <source>
        <dbReference type="EMBL" id="TPF75170.1"/>
    </source>
</evidence>
<dbReference type="InterPro" id="IPR010982">
    <property type="entry name" value="Lambda_DNA-bd_dom_sf"/>
</dbReference>
<keyword evidence="2" id="KW-1185">Reference proteome</keyword>
<dbReference type="GO" id="GO:0003677">
    <property type="term" value="F:DNA binding"/>
    <property type="evidence" value="ECO:0007669"/>
    <property type="project" value="InterPro"/>
</dbReference>
<dbReference type="Proteomes" id="UP000315388">
    <property type="component" value="Unassembled WGS sequence"/>
</dbReference>
<protein>
    <submittedName>
        <fullName evidence="1">Uncharacterized protein</fullName>
    </submittedName>
</protein>
<reference evidence="1 2" key="1">
    <citation type="journal article" date="2003" name="Int. J. Syst. Evol. Microbiol.">
        <title>Towards a standardized format for the description of a novel species (of an established genus): Ochrobactrum gallinifaecis sp. nov.</title>
        <authorList>
            <person name="Kampfer P."/>
            <person name="Buczolits S."/>
            <person name="Albrecht A."/>
            <person name="Busse H.J."/>
            <person name="Stackebrandt E."/>
        </authorList>
    </citation>
    <scope>NUCLEOTIDE SEQUENCE [LARGE SCALE GENOMIC DNA]</scope>
    <source>
        <strain evidence="1 2">ISO 196</strain>
    </source>
</reference>
<dbReference type="OrthoDB" id="9792157at2"/>
<sequence>MHENWKKRLIEAIEADSRSDRAISKAAGLGVNFVNELKNTDKDPSVNKVLRLAKELNLSVAQVFLGFELSSDDEYLLSVLRVIPNEQKKALLTALQAAPRQNP</sequence>
<dbReference type="RefSeq" id="WP_140905145.1">
    <property type="nucleotide sequence ID" value="NZ_JBHTMD010000007.1"/>
</dbReference>
<proteinExistence type="predicted"/>
<gene>
    <name evidence="1" type="ORF">FHY56_10650</name>
</gene>
<dbReference type="EMBL" id="VEWJ01000006">
    <property type="protein sequence ID" value="TPF75170.1"/>
    <property type="molecule type" value="Genomic_DNA"/>
</dbReference>